<dbReference type="PROSITE" id="PS01157">
    <property type="entry name" value="ACID_PHOSPH_CL_A"/>
    <property type="match status" value="1"/>
</dbReference>
<comment type="catalytic activity">
    <reaction evidence="1 8">
        <text>a phosphate monoester + H2O = an alcohol + phosphate</text>
        <dbReference type="Rhea" id="RHEA:15017"/>
        <dbReference type="ChEBI" id="CHEBI:15377"/>
        <dbReference type="ChEBI" id="CHEBI:30879"/>
        <dbReference type="ChEBI" id="CHEBI:43474"/>
        <dbReference type="ChEBI" id="CHEBI:67140"/>
        <dbReference type="EC" id="3.1.3.2"/>
    </reaction>
</comment>
<keyword evidence="5 9" id="KW-0732">Signal</keyword>
<dbReference type="InterPro" id="IPR036938">
    <property type="entry name" value="PAP2/HPO_sf"/>
</dbReference>
<evidence type="ECO:0000313" key="11">
    <source>
        <dbReference type="EMBL" id="CAB3709851.1"/>
    </source>
</evidence>
<evidence type="ECO:0000256" key="8">
    <source>
        <dbReference type="PIRNR" id="PIRNR000897"/>
    </source>
</evidence>
<comment type="similarity">
    <text evidence="3 8">Belongs to the class A bacterial acid phosphatase family.</text>
</comment>
<evidence type="ECO:0000256" key="5">
    <source>
        <dbReference type="ARBA" id="ARBA00022729"/>
    </source>
</evidence>
<name>A0A6S7A3Q1_9BURK</name>
<protein>
    <recommendedName>
        <fullName evidence="4 8">Acid phosphatase</fullName>
        <ecNumber evidence="4 8">3.1.3.2</ecNumber>
    </recommendedName>
</protein>
<feature type="chain" id="PRO_5029005997" description="Acid phosphatase" evidence="9">
    <location>
        <begin position="27"/>
        <end position="275"/>
    </location>
</feature>
<accession>A0A6S7A3Q1</accession>
<evidence type="ECO:0000256" key="9">
    <source>
        <dbReference type="SAM" id="SignalP"/>
    </source>
</evidence>
<dbReference type="PRINTS" id="PR00483">
    <property type="entry name" value="BACPHPHTASE"/>
</dbReference>
<proteinExistence type="inferred from homology"/>
<dbReference type="Pfam" id="PF01569">
    <property type="entry name" value="PAP2"/>
    <property type="match status" value="1"/>
</dbReference>
<evidence type="ECO:0000256" key="2">
    <source>
        <dbReference type="ARBA" id="ARBA00004418"/>
    </source>
</evidence>
<evidence type="ECO:0000256" key="4">
    <source>
        <dbReference type="ARBA" id="ARBA00012646"/>
    </source>
</evidence>
<dbReference type="Gene3D" id="1.20.144.10">
    <property type="entry name" value="Phosphatidic acid phosphatase type 2/haloperoxidase"/>
    <property type="match status" value="1"/>
</dbReference>
<evidence type="ECO:0000256" key="3">
    <source>
        <dbReference type="ARBA" id="ARBA00009017"/>
    </source>
</evidence>
<feature type="signal peptide" evidence="9">
    <location>
        <begin position="1"/>
        <end position="26"/>
    </location>
</feature>
<feature type="domain" description="Phosphatidic acid phosphatase type 2/haloperoxidase" evidence="10">
    <location>
        <begin position="121"/>
        <end position="235"/>
    </location>
</feature>
<keyword evidence="6" id="KW-0574">Periplasm</keyword>
<dbReference type="AlphaFoldDB" id="A0A6S7A3Q1"/>
<dbReference type="GO" id="GO:0030288">
    <property type="term" value="C:outer membrane-bounded periplasmic space"/>
    <property type="evidence" value="ECO:0007669"/>
    <property type="project" value="InterPro"/>
</dbReference>
<evidence type="ECO:0000256" key="7">
    <source>
        <dbReference type="ARBA" id="ARBA00022801"/>
    </source>
</evidence>
<dbReference type="SUPFAM" id="SSF48317">
    <property type="entry name" value="Acid phosphatase/Vanadium-dependent haloperoxidase"/>
    <property type="match status" value="1"/>
</dbReference>
<evidence type="ECO:0000256" key="6">
    <source>
        <dbReference type="ARBA" id="ARBA00022764"/>
    </source>
</evidence>
<comment type="subcellular location">
    <subcellularLocation>
        <location evidence="2">Periplasm</location>
    </subcellularLocation>
</comment>
<evidence type="ECO:0000313" key="12">
    <source>
        <dbReference type="Proteomes" id="UP000494111"/>
    </source>
</evidence>
<gene>
    <name evidence="11" type="primary">phoC</name>
    <name evidence="11" type="ORF">LMG3458_03148</name>
</gene>
<evidence type="ECO:0000256" key="1">
    <source>
        <dbReference type="ARBA" id="ARBA00000032"/>
    </source>
</evidence>
<dbReference type="EC" id="3.1.3.2" evidence="4 8"/>
<dbReference type="CDD" id="cd03397">
    <property type="entry name" value="PAP2_acid_phosphatase"/>
    <property type="match status" value="1"/>
</dbReference>
<evidence type="ECO:0000259" key="10">
    <source>
        <dbReference type="SMART" id="SM00014"/>
    </source>
</evidence>
<dbReference type="EMBL" id="CADIJO010000010">
    <property type="protein sequence ID" value="CAB3709851.1"/>
    <property type="molecule type" value="Genomic_DNA"/>
</dbReference>
<keyword evidence="7 8" id="KW-0378">Hydrolase</keyword>
<dbReference type="GO" id="GO:0003993">
    <property type="term" value="F:acid phosphatase activity"/>
    <property type="evidence" value="ECO:0007669"/>
    <property type="project" value="UniProtKB-EC"/>
</dbReference>
<sequence length="275" mass="29158">MRSRISKTATLFALALAGMNAGVAAAQDAPGPKVTDPHFQLAAGYIPPKELPDSLELLGPPPAKGSAALARDEEARTATIPLRGKARAGLARLDADLQFPQPAANFSCAMGIDISETTTPRLFVLMQRVLTDAGLSTYGVKNTYNRTRPFVVHNEGTCFAEQEPLLRNDGSYPSGHTAAGWAWALVLAELNPERTDALLRRGLEFGQSRVICNAHWQSDVDAGRTMGAATVAKLHTNAEFLADMAAARQEVLAAKANGAAPKQNCGVEDAVLSAR</sequence>
<dbReference type="Proteomes" id="UP000494111">
    <property type="component" value="Unassembled WGS sequence"/>
</dbReference>
<dbReference type="InterPro" id="IPR000326">
    <property type="entry name" value="PAP2/HPO"/>
</dbReference>
<dbReference type="InterPro" id="IPR001011">
    <property type="entry name" value="Acid_Pase_classA_bac"/>
</dbReference>
<dbReference type="RefSeq" id="WP_175193617.1">
    <property type="nucleotide sequence ID" value="NZ_CADIJO010000010.1"/>
</dbReference>
<reference evidence="11 12" key="1">
    <citation type="submission" date="2020-04" db="EMBL/GenBank/DDBJ databases">
        <authorList>
            <person name="De Canck E."/>
        </authorList>
    </citation>
    <scope>NUCLEOTIDE SEQUENCE [LARGE SCALE GENOMIC DNA]</scope>
    <source>
        <strain evidence="11 12">LMG 3458</strain>
    </source>
</reference>
<organism evidence="11 12">
    <name type="scientific">Achromobacter deleyi</name>
    <dbReference type="NCBI Taxonomy" id="1353891"/>
    <lineage>
        <taxon>Bacteria</taxon>
        <taxon>Pseudomonadati</taxon>
        <taxon>Pseudomonadota</taxon>
        <taxon>Betaproteobacteria</taxon>
        <taxon>Burkholderiales</taxon>
        <taxon>Alcaligenaceae</taxon>
        <taxon>Achromobacter</taxon>
    </lineage>
</organism>
<dbReference type="SMART" id="SM00014">
    <property type="entry name" value="acidPPc"/>
    <property type="match status" value="1"/>
</dbReference>
<dbReference type="PIRSF" id="PIRSF000897">
    <property type="entry name" value="Acid_Ptase_ClsA"/>
    <property type="match status" value="1"/>
</dbReference>
<dbReference type="InterPro" id="IPR018296">
    <property type="entry name" value="Acid_Pase_classA_bac_CS"/>
</dbReference>